<accession>A0A2H9N5H9</accession>
<evidence type="ECO:0000313" key="2">
    <source>
        <dbReference type="EMBL" id="PIX28621.1"/>
    </source>
</evidence>
<protein>
    <recommendedName>
        <fullName evidence="1">AbiEi antitoxin N-terminal domain-containing protein</fullName>
    </recommendedName>
</protein>
<evidence type="ECO:0000313" key="3">
    <source>
        <dbReference type="Proteomes" id="UP000236842"/>
    </source>
</evidence>
<comment type="caution">
    <text evidence="2">The sequence shown here is derived from an EMBL/GenBank/DDBJ whole genome shotgun (WGS) entry which is preliminary data.</text>
</comment>
<name>A0A2H9N5H9_9BACT</name>
<dbReference type="AlphaFoldDB" id="A0A2H9N5H9"/>
<evidence type="ECO:0000259" key="1">
    <source>
        <dbReference type="Pfam" id="PF13338"/>
    </source>
</evidence>
<gene>
    <name evidence="2" type="ORF">COZ64_02475</name>
</gene>
<sequence length="198" mass="23445">MDKKIKKGEYLDTLLRSKKNVFSTKDVALLWGEENEGAARVRLSYYVKTGKLIRIHRGLYAKDKNYDKFELATRIYTPSYISFETVLTRAGINFQYYGNIFVASYVNREVDIDGQKITFIRMKSYVLSNTAGIEHKDGYAIATKERAFLDRIYVSKDYHFDHLDPLDWDKVFEILPVYNNKRMIKKVNKYFEYYKTTK</sequence>
<reference evidence="3" key="1">
    <citation type="submission" date="2017-09" db="EMBL/GenBank/DDBJ databases">
        <title>Depth-based differentiation of microbial function through sediment-hosted aquifers and enrichment of novel symbionts in the deep terrestrial subsurface.</title>
        <authorList>
            <person name="Probst A.J."/>
            <person name="Ladd B."/>
            <person name="Jarett J.K."/>
            <person name="Geller-Mcgrath D.E."/>
            <person name="Sieber C.M.K."/>
            <person name="Emerson J.B."/>
            <person name="Anantharaman K."/>
            <person name="Thomas B.C."/>
            <person name="Malmstrom R."/>
            <person name="Stieglmeier M."/>
            <person name="Klingl A."/>
            <person name="Woyke T."/>
            <person name="Ryan C.M."/>
            <person name="Banfield J.F."/>
        </authorList>
    </citation>
    <scope>NUCLEOTIDE SEQUENCE [LARGE SCALE GENOMIC DNA]</scope>
</reference>
<dbReference type="Pfam" id="PF13338">
    <property type="entry name" value="AbiEi_4"/>
    <property type="match status" value="1"/>
</dbReference>
<proteinExistence type="predicted"/>
<dbReference type="EMBL" id="PFIJ01000044">
    <property type="protein sequence ID" value="PIX28621.1"/>
    <property type="molecule type" value="Genomic_DNA"/>
</dbReference>
<feature type="domain" description="AbiEi antitoxin N-terminal" evidence="1">
    <location>
        <begin position="10"/>
        <end position="61"/>
    </location>
</feature>
<dbReference type="InterPro" id="IPR025159">
    <property type="entry name" value="AbiEi_N"/>
</dbReference>
<dbReference type="Proteomes" id="UP000236842">
    <property type="component" value="Unassembled WGS sequence"/>
</dbReference>
<organism evidence="2 3">
    <name type="scientific">Candidatus Brennerbacteria bacterium CG_4_8_14_3_um_filter_43_14</name>
    <dbReference type="NCBI Taxonomy" id="1974521"/>
    <lineage>
        <taxon>Bacteria</taxon>
        <taxon>Candidatus Brenneribacteriota</taxon>
    </lineage>
</organism>